<keyword evidence="2" id="KW-1185">Reference proteome</keyword>
<dbReference type="EMBL" id="JAFEUM010000008">
    <property type="protein sequence ID" value="MBM7038071.1"/>
    <property type="molecule type" value="Genomic_DNA"/>
</dbReference>
<evidence type="ECO:0000313" key="1">
    <source>
        <dbReference type="EMBL" id="MBM7038071.1"/>
    </source>
</evidence>
<dbReference type="SUPFAM" id="SSF52467">
    <property type="entry name" value="DHS-like NAD/FAD-binding domain"/>
    <property type="match status" value="1"/>
</dbReference>
<reference evidence="1 2" key="1">
    <citation type="submission" date="2021-02" db="EMBL/GenBank/DDBJ databases">
        <authorList>
            <person name="Park J.-S."/>
        </authorList>
    </citation>
    <scope>NUCLEOTIDE SEQUENCE [LARGE SCALE GENOMIC DNA]</scope>
    <source>
        <strain evidence="1 2">188UL20-2</strain>
    </source>
</reference>
<comment type="caution">
    <text evidence="1">The sequence shown here is derived from an EMBL/GenBank/DDBJ whole genome shotgun (WGS) entry which is preliminary data.</text>
</comment>
<organism evidence="1 2">
    <name type="scientific">Vibrio ulleungensis</name>
    <dbReference type="NCBI Taxonomy" id="2807619"/>
    <lineage>
        <taxon>Bacteria</taxon>
        <taxon>Pseudomonadati</taxon>
        <taxon>Pseudomonadota</taxon>
        <taxon>Gammaproteobacteria</taxon>
        <taxon>Vibrionales</taxon>
        <taxon>Vibrionaceae</taxon>
        <taxon>Vibrio</taxon>
    </lineage>
</organism>
<dbReference type="RefSeq" id="WP_205159558.1">
    <property type="nucleotide sequence ID" value="NZ_JAFEUM010000008.1"/>
</dbReference>
<sequence length="337" mass="37120">MSEFDFYAQAQKYYQKSPVIILGSGSSAAFGLSGMGELSKHLVSTVDTSELDGAELEAWERFKALLVSGTDLESALHEVRLSETLTDAVVSATWELLNPQDIGVFKSSLLGTDEFPLATLIKGLFRSVAGQIDIVTTNYDRIAEYAAEQAGVHHYTGFTHGYRRLQAPPQSLRAERVVNILKVHGSLDWFTSPIGDVIGLNQVETIPEGHKPQIVTPGIAKYMTTYHEPFRTIIQMADNAIRNSDSYLCVGFGFNDEHIQEKLVEKCIRDGGCITLVTWGLSDTARDFLLSGRAKSFLAIERGAHDNESIIYSSETDAPITVDGDFWSLSGYLELVL</sequence>
<dbReference type="InterPro" id="IPR029035">
    <property type="entry name" value="DHS-like_NAD/FAD-binding_dom"/>
</dbReference>
<dbReference type="Proteomes" id="UP000809621">
    <property type="component" value="Unassembled WGS sequence"/>
</dbReference>
<gene>
    <name evidence="1" type="ORF">JQC93_16890</name>
</gene>
<evidence type="ECO:0000313" key="2">
    <source>
        <dbReference type="Proteomes" id="UP000809621"/>
    </source>
</evidence>
<dbReference type="Pfam" id="PF13289">
    <property type="entry name" value="SIR2_2"/>
    <property type="match status" value="1"/>
</dbReference>
<accession>A0ABS2HQB7</accession>
<proteinExistence type="predicted"/>
<protein>
    <submittedName>
        <fullName evidence="1">SIR2 family protein</fullName>
    </submittedName>
</protein>
<name>A0ABS2HQB7_9VIBR</name>